<feature type="transmembrane region" description="Helical" evidence="1">
    <location>
        <begin position="93"/>
        <end position="111"/>
    </location>
</feature>
<organism evidence="2 3">
    <name type="scientific">Plasmodium ovale wallikeri</name>
    <dbReference type="NCBI Taxonomy" id="864142"/>
    <lineage>
        <taxon>Eukaryota</taxon>
        <taxon>Sar</taxon>
        <taxon>Alveolata</taxon>
        <taxon>Apicomplexa</taxon>
        <taxon>Aconoidasida</taxon>
        <taxon>Haemosporida</taxon>
        <taxon>Plasmodiidae</taxon>
        <taxon>Plasmodium</taxon>
        <taxon>Plasmodium (Plasmodium)</taxon>
    </lineage>
</organism>
<dbReference type="AlphaFoldDB" id="A0A1A9AQN7"/>
<dbReference type="EMBL" id="FLRD01001912">
    <property type="protein sequence ID" value="SBT58490.1"/>
    <property type="molecule type" value="Genomic_DNA"/>
</dbReference>
<accession>A0A1A9AQN7</accession>
<feature type="transmembrane region" description="Helical" evidence="1">
    <location>
        <begin position="123"/>
        <end position="142"/>
    </location>
</feature>
<gene>
    <name evidence="2" type="ORF">POVWA1_088020</name>
</gene>
<keyword evidence="3" id="KW-1185">Reference proteome</keyword>
<reference evidence="3" key="1">
    <citation type="submission" date="2016-05" db="EMBL/GenBank/DDBJ databases">
        <authorList>
            <person name="Naeem Raeece"/>
        </authorList>
    </citation>
    <scope>NUCLEOTIDE SEQUENCE [LARGE SCALE GENOMIC DNA]</scope>
</reference>
<proteinExistence type="predicted"/>
<keyword evidence="1" id="KW-0812">Transmembrane</keyword>
<evidence type="ECO:0000256" key="1">
    <source>
        <dbReference type="SAM" id="Phobius"/>
    </source>
</evidence>
<name>A0A1A9AQN7_PLAOA</name>
<protein>
    <recommendedName>
        <fullName evidence="4">PIR Superfamily Protein</fullName>
    </recommendedName>
</protein>
<keyword evidence="1" id="KW-1133">Transmembrane helix</keyword>
<evidence type="ECO:0000313" key="2">
    <source>
        <dbReference type="EMBL" id="SBT58490.1"/>
    </source>
</evidence>
<keyword evidence="1" id="KW-0472">Membrane</keyword>
<sequence>MADHLEYTTLTRYIPVEVFLGMIEGNIKKLIHKYGHTNCGLRHIELCEEIKKIIYDNKQIVFQHMDPPSKKEWSTKWDSQRNGFFNKLFDKEGFMYLVNVYVHIFLLECALRKANKIVNLTHSTIFFLFTLFFIYFHSFVLLEYHKRCYLK</sequence>
<evidence type="ECO:0000313" key="3">
    <source>
        <dbReference type="Proteomes" id="UP000078555"/>
    </source>
</evidence>
<evidence type="ECO:0008006" key="4">
    <source>
        <dbReference type="Google" id="ProtNLM"/>
    </source>
</evidence>
<dbReference type="Proteomes" id="UP000078555">
    <property type="component" value="Unassembled WGS sequence"/>
</dbReference>